<feature type="site" description="Critical for catalysis" evidence="4">
    <location>
        <position position="123"/>
    </location>
</feature>
<gene>
    <name evidence="9" type="ORF">GJ746_16575</name>
</gene>
<evidence type="ECO:0000256" key="4">
    <source>
        <dbReference type="PIRSR" id="PIRSR037599-1"/>
    </source>
</evidence>
<organism evidence="9 10">
    <name type="scientific">Klebsiella oxytoca</name>
    <dbReference type="NCBI Taxonomy" id="571"/>
    <lineage>
        <taxon>Bacteria</taxon>
        <taxon>Pseudomonadati</taxon>
        <taxon>Pseudomonadota</taxon>
        <taxon>Gammaproteobacteria</taxon>
        <taxon>Enterobacterales</taxon>
        <taxon>Enterobacteriaceae</taxon>
        <taxon>Klebsiella/Raoultella group</taxon>
        <taxon>Klebsiella</taxon>
    </lineage>
</organism>
<dbReference type="NCBIfam" id="NF011963">
    <property type="entry name" value="PRK15434.1"/>
    <property type="match status" value="1"/>
</dbReference>
<proteinExistence type="predicted"/>
<comment type="cofactor">
    <cofactor evidence="6">
        <name>Mg(2+)</name>
        <dbReference type="ChEBI" id="CHEBI:18420"/>
    </cofactor>
    <text evidence="6">Binds 1 Mg(2+) ion per subunit.</text>
</comment>
<evidence type="ECO:0000256" key="1">
    <source>
        <dbReference type="ARBA" id="ARBA00022723"/>
    </source>
</evidence>
<evidence type="ECO:0000256" key="3">
    <source>
        <dbReference type="ARBA" id="ARBA00022842"/>
    </source>
</evidence>
<evidence type="ECO:0000256" key="2">
    <source>
        <dbReference type="ARBA" id="ARBA00022801"/>
    </source>
</evidence>
<keyword evidence="1 6" id="KW-0479">Metal-binding</keyword>
<feature type="domain" description="Nudix hydrolase" evidence="8">
    <location>
        <begin position="13"/>
        <end position="152"/>
    </location>
</feature>
<accession>A0A6B8MZY2</accession>
<dbReference type="Gene3D" id="3.90.79.10">
    <property type="entry name" value="Nucleoside Triphosphate Pyrophosphohydrolase"/>
    <property type="match status" value="1"/>
</dbReference>
<dbReference type="AlphaFoldDB" id="A0A6B8MZY2"/>
<dbReference type="PIRSF" id="PIRSF037599">
    <property type="entry name" value="GDPMH"/>
    <property type="match status" value="1"/>
</dbReference>
<evidence type="ECO:0000256" key="6">
    <source>
        <dbReference type="PIRSR" id="PIRSR037599-3"/>
    </source>
</evidence>
<dbReference type="EC" id="3.2.1.42" evidence="9"/>
<sequence>MFLDDNAFKNVIKNTPLISIDLVIQNEKNEYLVGKRNNRPARGFWFVPGGRVQKDESLDNGFCRLTQNEVGIMRGRSESTLLGIFEHFYDDNFFGSEFSTHYIVLAYKLSFISKDLVFPHDQHNEYQWMSVDEILTNNLVHFNTKAYFMDAS</sequence>
<dbReference type="Pfam" id="PF00293">
    <property type="entry name" value="NUDIX"/>
    <property type="match status" value="1"/>
</dbReference>
<evidence type="ECO:0000313" key="9">
    <source>
        <dbReference type="EMBL" id="QGN38808.1"/>
    </source>
</evidence>
<reference evidence="9 10" key="1">
    <citation type="submission" date="2019-11" db="EMBL/GenBank/DDBJ databases">
        <title>Isolation and Application of One Kind of P-Hydroxybenzoic Acid Degrading Bacterium in Mitigating Cropping Obstacle of Cucumber.</title>
        <authorList>
            <person name="Wu F."/>
            <person name="An Y."/>
        </authorList>
    </citation>
    <scope>NUCLEOTIDE SEQUENCE [LARGE SCALE GENOMIC DNA]</scope>
    <source>
        <strain evidence="9 10">P620</strain>
    </source>
</reference>
<dbReference type="PROSITE" id="PS51462">
    <property type="entry name" value="NUDIX"/>
    <property type="match status" value="1"/>
</dbReference>
<evidence type="ECO:0000256" key="5">
    <source>
        <dbReference type="PIRSR" id="PIRSR037599-2"/>
    </source>
</evidence>
<feature type="short sequence motif" description="Nudix box" evidence="7">
    <location>
        <begin position="50"/>
        <end position="71"/>
    </location>
</feature>
<dbReference type="GO" id="GO:0046872">
    <property type="term" value="F:metal ion binding"/>
    <property type="evidence" value="ECO:0007669"/>
    <property type="project" value="UniProtKB-KW"/>
</dbReference>
<protein>
    <submittedName>
        <fullName evidence="9">GDP-mannose mannosyl hydrolase</fullName>
        <ecNumber evidence="9">3.2.1.42</ecNumber>
    </submittedName>
</protein>
<dbReference type="EMBL" id="CP046115">
    <property type="protein sequence ID" value="QGN38808.1"/>
    <property type="molecule type" value="Genomic_DNA"/>
</dbReference>
<feature type="binding site" evidence="5">
    <location>
        <position position="36"/>
    </location>
    <ligand>
        <name>substrate</name>
    </ligand>
</feature>
<feature type="binding site" evidence="5">
    <location>
        <begin position="2"/>
        <end position="3"/>
    </location>
    <ligand>
        <name>substrate</name>
    </ligand>
</feature>
<dbReference type="OrthoDB" id="542521at2"/>
<evidence type="ECO:0000256" key="7">
    <source>
        <dbReference type="PIRSR" id="PIRSR037599-4"/>
    </source>
</evidence>
<dbReference type="RefSeq" id="WP_154681178.1">
    <property type="nucleotide sequence ID" value="NZ_CP046115.1"/>
</dbReference>
<dbReference type="GO" id="GO:0047917">
    <property type="term" value="F:GDP-glucosidase activity"/>
    <property type="evidence" value="ECO:0007669"/>
    <property type="project" value="UniProtKB-EC"/>
</dbReference>
<dbReference type="InterPro" id="IPR033715">
    <property type="entry name" value="GDPMH"/>
</dbReference>
<dbReference type="SUPFAM" id="SSF55811">
    <property type="entry name" value="Nudix"/>
    <property type="match status" value="1"/>
</dbReference>
<dbReference type="GO" id="GO:0008727">
    <property type="term" value="F:GDP-mannose mannosyl hydrolase activity"/>
    <property type="evidence" value="ECO:0007669"/>
    <property type="project" value="InterPro"/>
</dbReference>
<keyword evidence="2 9" id="KW-0378">Hydrolase</keyword>
<dbReference type="InterPro" id="IPR015797">
    <property type="entry name" value="NUDIX_hydrolase-like_dom_sf"/>
</dbReference>
<keyword evidence="3 6" id="KW-0460">Magnesium</keyword>
<feature type="binding site" evidence="6">
    <location>
        <position position="49"/>
    </location>
    <ligand>
        <name>Mg(2+)</name>
        <dbReference type="ChEBI" id="CHEBI:18420"/>
    </ligand>
</feature>
<feature type="binding site" evidence="6">
    <location>
        <position position="69"/>
    </location>
    <ligand>
        <name>Mg(2+)</name>
        <dbReference type="ChEBI" id="CHEBI:18420"/>
    </ligand>
</feature>
<dbReference type="Proteomes" id="UP000427108">
    <property type="component" value="Chromosome"/>
</dbReference>
<dbReference type="PANTHER" id="PTHR43046">
    <property type="entry name" value="GDP-MANNOSE MANNOSYL HYDROLASE"/>
    <property type="match status" value="1"/>
</dbReference>
<evidence type="ECO:0000313" key="10">
    <source>
        <dbReference type="Proteomes" id="UP000427108"/>
    </source>
</evidence>
<dbReference type="CDD" id="cd03430">
    <property type="entry name" value="NUDIX_GDPMH_NudD"/>
    <property type="match status" value="1"/>
</dbReference>
<dbReference type="InterPro" id="IPR000086">
    <property type="entry name" value="NUDIX_hydrolase_dom"/>
</dbReference>
<feature type="binding site" evidence="5">
    <location>
        <position position="8"/>
    </location>
    <ligand>
        <name>substrate</name>
    </ligand>
</feature>
<dbReference type="PANTHER" id="PTHR43046:SF12">
    <property type="entry name" value="GDP-MANNOSE MANNOSYL HYDROLASE"/>
    <property type="match status" value="1"/>
</dbReference>
<feature type="binding site" evidence="6">
    <location>
        <position position="122"/>
    </location>
    <ligand>
        <name>Mg(2+)</name>
        <dbReference type="ChEBI" id="CHEBI:18420"/>
    </ligand>
</feature>
<name>A0A6B8MZY2_KLEOX</name>
<keyword evidence="9" id="KW-0326">Glycosidase</keyword>
<evidence type="ECO:0000259" key="8">
    <source>
        <dbReference type="PROSITE" id="PS51462"/>
    </source>
</evidence>